<dbReference type="Proteomes" id="UP001500902">
    <property type="component" value="Unassembled WGS sequence"/>
</dbReference>
<feature type="transmembrane region" description="Helical" evidence="2">
    <location>
        <begin position="336"/>
        <end position="356"/>
    </location>
</feature>
<dbReference type="CDD" id="cd00118">
    <property type="entry name" value="LysM"/>
    <property type="match status" value="1"/>
</dbReference>
<sequence length="617" mass="66645">MASSGFTYAGPEGLEYLKKAGLRCEDAADDLAAIRRMFVEQAKGDVDTYALVADGAAELASSYNEFFHDLSGSMFTRTDALRNCGGNLTYSADNYGWAEELQPPRNPPAPTSSELPDPNTRSVTFNATLDLLGLSDDYERRLAEMQQACLATARGLRTLQPDIDKVEGEVRKAQWGGDAAQAYHVAWTRHVNPAGGKDQAQPLETWAARADQAAEILGNAVQDTRKTRGVVKATMQTIAVVTILMMGAVVLNPAVRLYLRNLFNRLRTNIVKAIKLLRTRLKHLAKAFAKSATARGPVLRGFLKNGVGVVGANYVNSSLANTARGVENPWSISPSMLGTLAFLLGLGGAFSLLKGVGAVTRLAQTHPLAFNMAVELGINAGAATALSMLFEKKSFGAAVKDGIIVGGVSAVFGAGYYGLLRDSTGLKHLAWRKAEKWGVKKLGAADPARKMSATNVRYATTPQATNLAQMTLKDGTKIWAPKNSLTYRARQIAPVNGFLNLDPFWKGRILGLLPGTINYTLVPRGQSETPELTIPNYQNWDQSPEPQQPHSNATEPVGATTHTVRSGETLWEIAEREYGDGSYASLLRQANWQLDGIDSGELAPGARLMIPQLEKSR</sequence>
<name>A0ABP7BKL6_9ACTN</name>
<dbReference type="Pfam" id="PF01476">
    <property type="entry name" value="LysM"/>
    <property type="match status" value="1"/>
</dbReference>
<feature type="region of interest" description="Disordered" evidence="1">
    <location>
        <begin position="538"/>
        <end position="563"/>
    </location>
</feature>
<evidence type="ECO:0000313" key="5">
    <source>
        <dbReference type="Proteomes" id="UP001500902"/>
    </source>
</evidence>
<gene>
    <name evidence="4" type="ORF">GCM10022224_027280</name>
</gene>
<feature type="transmembrane region" description="Helical" evidence="2">
    <location>
        <begin position="402"/>
        <end position="420"/>
    </location>
</feature>
<feature type="transmembrane region" description="Helical" evidence="2">
    <location>
        <begin position="238"/>
        <end position="259"/>
    </location>
</feature>
<feature type="domain" description="LysM" evidence="3">
    <location>
        <begin position="560"/>
        <end position="610"/>
    </location>
</feature>
<keyword evidence="5" id="KW-1185">Reference proteome</keyword>
<comment type="caution">
    <text evidence="4">The sequence shown here is derived from an EMBL/GenBank/DDBJ whole genome shotgun (WGS) entry which is preliminary data.</text>
</comment>
<dbReference type="InterPro" id="IPR018392">
    <property type="entry name" value="LysM"/>
</dbReference>
<keyword evidence="2" id="KW-0472">Membrane</keyword>
<keyword evidence="2" id="KW-0812">Transmembrane</keyword>
<dbReference type="Gene3D" id="3.10.350.10">
    <property type="entry name" value="LysM domain"/>
    <property type="match status" value="1"/>
</dbReference>
<organism evidence="4 5">
    <name type="scientific">Nonomuraea antimicrobica</name>
    <dbReference type="NCBI Taxonomy" id="561173"/>
    <lineage>
        <taxon>Bacteria</taxon>
        <taxon>Bacillati</taxon>
        <taxon>Actinomycetota</taxon>
        <taxon>Actinomycetes</taxon>
        <taxon>Streptosporangiales</taxon>
        <taxon>Streptosporangiaceae</taxon>
        <taxon>Nonomuraea</taxon>
    </lineage>
</organism>
<dbReference type="EMBL" id="BAAAZP010000049">
    <property type="protein sequence ID" value="GAA3662106.1"/>
    <property type="molecule type" value="Genomic_DNA"/>
</dbReference>
<feature type="transmembrane region" description="Helical" evidence="2">
    <location>
        <begin position="368"/>
        <end position="390"/>
    </location>
</feature>
<dbReference type="InterPro" id="IPR036779">
    <property type="entry name" value="LysM_dom_sf"/>
</dbReference>
<evidence type="ECO:0000256" key="2">
    <source>
        <dbReference type="SAM" id="Phobius"/>
    </source>
</evidence>
<dbReference type="RefSeq" id="WP_344876730.1">
    <property type="nucleotide sequence ID" value="NZ_BAAAZP010000049.1"/>
</dbReference>
<evidence type="ECO:0000313" key="4">
    <source>
        <dbReference type="EMBL" id="GAA3662106.1"/>
    </source>
</evidence>
<dbReference type="PROSITE" id="PS51782">
    <property type="entry name" value="LYSM"/>
    <property type="match status" value="1"/>
</dbReference>
<evidence type="ECO:0000259" key="3">
    <source>
        <dbReference type="PROSITE" id="PS51782"/>
    </source>
</evidence>
<accession>A0ABP7BKL6</accession>
<evidence type="ECO:0000256" key="1">
    <source>
        <dbReference type="SAM" id="MobiDB-lite"/>
    </source>
</evidence>
<proteinExistence type="predicted"/>
<dbReference type="SMART" id="SM00257">
    <property type="entry name" value="LysM"/>
    <property type="match status" value="1"/>
</dbReference>
<reference evidence="5" key="1">
    <citation type="journal article" date="2019" name="Int. J. Syst. Evol. Microbiol.">
        <title>The Global Catalogue of Microorganisms (GCM) 10K type strain sequencing project: providing services to taxonomists for standard genome sequencing and annotation.</title>
        <authorList>
            <consortium name="The Broad Institute Genomics Platform"/>
            <consortium name="The Broad Institute Genome Sequencing Center for Infectious Disease"/>
            <person name="Wu L."/>
            <person name="Ma J."/>
        </authorList>
    </citation>
    <scope>NUCLEOTIDE SEQUENCE [LARGE SCALE GENOMIC DNA]</scope>
    <source>
        <strain evidence="5">JCM 16904</strain>
    </source>
</reference>
<protein>
    <recommendedName>
        <fullName evidence="3">LysM domain-containing protein</fullName>
    </recommendedName>
</protein>
<keyword evidence="2" id="KW-1133">Transmembrane helix</keyword>